<dbReference type="GO" id="GO:0006171">
    <property type="term" value="P:cAMP biosynthetic process"/>
    <property type="evidence" value="ECO:0007669"/>
    <property type="project" value="TreeGrafter"/>
</dbReference>
<dbReference type="Pfam" id="PF14559">
    <property type="entry name" value="TPR_19"/>
    <property type="match status" value="1"/>
</dbReference>
<name>A0A7W6CUN4_9HYPH</name>
<dbReference type="InterPro" id="IPR001054">
    <property type="entry name" value="A/G_cyclase"/>
</dbReference>
<dbReference type="GO" id="GO:0004016">
    <property type="term" value="F:adenylate cyclase activity"/>
    <property type="evidence" value="ECO:0007669"/>
    <property type="project" value="UniProtKB-EC"/>
</dbReference>
<dbReference type="SUPFAM" id="SSF55073">
    <property type="entry name" value="Nucleotide cyclase"/>
    <property type="match status" value="1"/>
</dbReference>
<reference evidence="3 4" key="1">
    <citation type="submission" date="2020-08" db="EMBL/GenBank/DDBJ databases">
        <title>Genomic Encyclopedia of Type Strains, Phase IV (KMG-IV): sequencing the most valuable type-strain genomes for metagenomic binning, comparative biology and taxonomic classification.</title>
        <authorList>
            <person name="Goeker M."/>
        </authorList>
    </citation>
    <scope>NUCLEOTIDE SEQUENCE [LARGE SCALE GENOMIC DNA]</scope>
    <source>
        <strain evidence="3 4">DSM 26575</strain>
    </source>
</reference>
<keyword evidence="1" id="KW-0802">TPR repeat</keyword>
<evidence type="ECO:0000313" key="3">
    <source>
        <dbReference type="EMBL" id="MBB3966736.1"/>
    </source>
</evidence>
<dbReference type="InterPro" id="IPR011990">
    <property type="entry name" value="TPR-like_helical_dom_sf"/>
</dbReference>
<dbReference type="SMART" id="SM00028">
    <property type="entry name" value="TPR"/>
    <property type="match status" value="4"/>
</dbReference>
<dbReference type="Gene3D" id="3.40.50.10070">
    <property type="entry name" value="TolB, N-terminal domain"/>
    <property type="match status" value="1"/>
</dbReference>
<dbReference type="AlphaFoldDB" id="A0A7W6CUN4"/>
<feature type="repeat" description="TPR" evidence="1">
    <location>
        <begin position="447"/>
        <end position="480"/>
    </location>
</feature>
<accession>A0A7W6CUN4</accession>
<dbReference type="NCBIfam" id="NF047558">
    <property type="entry name" value="TPR_END_plus"/>
    <property type="match status" value="1"/>
</dbReference>
<dbReference type="InterPro" id="IPR019734">
    <property type="entry name" value="TPR_rpt"/>
</dbReference>
<evidence type="ECO:0000313" key="4">
    <source>
        <dbReference type="Proteomes" id="UP000582090"/>
    </source>
</evidence>
<keyword evidence="3" id="KW-0456">Lyase</keyword>
<dbReference type="InterPro" id="IPR050697">
    <property type="entry name" value="Adenylyl/Guanylyl_Cyclase_3/4"/>
</dbReference>
<feature type="domain" description="Guanylate cyclase" evidence="2">
    <location>
        <begin position="7"/>
        <end position="122"/>
    </location>
</feature>
<dbReference type="GO" id="GO:0035556">
    <property type="term" value="P:intracellular signal transduction"/>
    <property type="evidence" value="ECO:0007669"/>
    <property type="project" value="InterPro"/>
</dbReference>
<dbReference type="SUPFAM" id="SSF48452">
    <property type="entry name" value="TPR-like"/>
    <property type="match status" value="1"/>
</dbReference>
<gene>
    <name evidence="3" type="ORF">GGQ67_004426</name>
</gene>
<comment type="caution">
    <text evidence="3">The sequence shown here is derived from an EMBL/GenBank/DDBJ whole genome shotgun (WGS) entry which is preliminary data.</text>
</comment>
<evidence type="ECO:0000256" key="1">
    <source>
        <dbReference type="PROSITE-ProRule" id="PRU00339"/>
    </source>
</evidence>
<dbReference type="PANTHER" id="PTHR43081:SF19">
    <property type="entry name" value="PH-SENSITIVE ADENYLATE CYCLASE RV1264"/>
    <property type="match status" value="1"/>
</dbReference>
<organism evidence="3 4">
    <name type="scientific">Rhizobium metallidurans</name>
    <dbReference type="NCBI Taxonomy" id="1265931"/>
    <lineage>
        <taxon>Bacteria</taxon>
        <taxon>Pseudomonadati</taxon>
        <taxon>Pseudomonadota</taxon>
        <taxon>Alphaproteobacteria</taxon>
        <taxon>Hyphomicrobiales</taxon>
        <taxon>Rhizobiaceae</taxon>
        <taxon>Rhizobium/Agrobacterium group</taxon>
        <taxon>Rhizobium</taxon>
    </lineage>
</organism>
<dbReference type="InterPro" id="IPR029787">
    <property type="entry name" value="Nucleotide_cyclase"/>
</dbReference>
<dbReference type="Gene3D" id="1.25.40.10">
    <property type="entry name" value="Tetratricopeptide repeat domain"/>
    <property type="match status" value="2"/>
</dbReference>
<dbReference type="Proteomes" id="UP000582090">
    <property type="component" value="Unassembled WGS sequence"/>
</dbReference>
<dbReference type="EC" id="4.6.1.1" evidence="3"/>
<dbReference type="PROSITE" id="PS50125">
    <property type="entry name" value="GUANYLATE_CYCLASE_2"/>
    <property type="match status" value="1"/>
</dbReference>
<dbReference type="Gene3D" id="3.30.70.1230">
    <property type="entry name" value="Nucleotide cyclase"/>
    <property type="match status" value="1"/>
</dbReference>
<dbReference type="Pfam" id="PF00211">
    <property type="entry name" value="Guanylate_cyc"/>
    <property type="match status" value="1"/>
</dbReference>
<sequence>MERRLAAILAMDIVGYSRMMGADEQGTLDAVKLCRGEVIDQRIAHARGRVVKHTGDGMLVEFSSIVNAVSCANDVQQAMAARNTALPEERRIEFRMGIHLGDVIVEDNDIFGDGVNVAARLEAICSPGGVAISASARDHVGSRLDLSFQDLGLFTLKNIEQPVQVYAISPKRALPLRVNAAALAAAKEKQKPLVAVLPFSNMSGDPEQEYFSDGITEDIITDLSKISNLYVVARNTAFTYKGKSVQVKQAASELGVHFVLQGSVRKAGQRVRITGQLIDARNGAHLWADRFDRDLTDIFAVQDEITHAIVDQLKIKLLPEEQEAIAAEPTTNVEAYTYYLRGRQFSHSWTRHYLLMARRMFATAVALDPDYAEAYAGIADCESTLRDWHAGEYTLKGILELTAKALALDPNLAEAHASRGLALHQDGRDGEALVEFEKALALEPDLYEANFHYARFLFMQGKFEGAVTFFTRACEIRPDDYLSPIHLTSACRSLGLSREHEHWARVGLERAERALELHPENAGPAHRGALALAHMGRFDEAREWVKRAQLIDPDDIVAQYNVACVHALLNECDQALDILEALLPQSSCYQILWFSHDSDLDAVRGHPRFQAMLDAIAACTFHQDGFRVASE</sequence>
<feature type="repeat" description="TPR" evidence="1">
    <location>
        <begin position="413"/>
        <end position="446"/>
    </location>
</feature>
<dbReference type="EMBL" id="JACIDW010000021">
    <property type="protein sequence ID" value="MBB3966736.1"/>
    <property type="molecule type" value="Genomic_DNA"/>
</dbReference>
<proteinExistence type="predicted"/>
<protein>
    <submittedName>
        <fullName evidence="3">Adenylate cyclase</fullName>
        <ecNumber evidence="3">4.6.1.1</ecNumber>
    </submittedName>
</protein>
<dbReference type="PANTHER" id="PTHR43081">
    <property type="entry name" value="ADENYLATE CYCLASE, TERMINAL-DIFFERENTIATION SPECIFIC-RELATED"/>
    <property type="match status" value="1"/>
</dbReference>
<dbReference type="PROSITE" id="PS50005">
    <property type="entry name" value="TPR"/>
    <property type="match status" value="2"/>
</dbReference>
<keyword evidence="4" id="KW-1185">Reference proteome</keyword>
<evidence type="ECO:0000259" key="2">
    <source>
        <dbReference type="PROSITE" id="PS50125"/>
    </source>
</evidence>
<dbReference type="CDD" id="cd07302">
    <property type="entry name" value="CHD"/>
    <property type="match status" value="1"/>
</dbReference>